<feature type="region of interest" description="Disordered" evidence="1">
    <location>
        <begin position="115"/>
        <end position="150"/>
    </location>
</feature>
<evidence type="ECO:0000256" key="1">
    <source>
        <dbReference type="SAM" id="MobiDB-lite"/>
    </source>
</evidence>
<dbReference type="VEuPathDB" id="FungiDB:H310_12686"/>
<organism evidence="2 3">
    <name type="scientific">Aphanomyces invadans</name>
    <dbReference type="NCBI Taxonomy" id="157072"/>
    <lineage>
        <taxon>Eukaryota</taxon>
        <taxon>Sar</taxon>
        <taxon>Stramenopiles</taxon>
        <taxon>Oomycota</taxon>
        <taxon>Saprolegniomycetes</taxon>
        <taxon>Saprolegniales</taxon>
        <taxon>Verrucalvaceae</taxon>
        <taxon>Aphanomyces</taxon>
    </lineage>
</organism>
<keyword evidence="3" id="KW-1185">Reference proteome</keyword>
<evidence type="ECO:0000313" key="2">
    <source>
        <dbReference type="EMBL" id="RHY19511.1"/>
    </source>
</evidence>
<dbReference type="EMBL" id="QUSY01002896">
    <property type="protein sequence ID" value="RHY19511.1"/>
    <property type="molecule type" value="Genomic_DNA"/>
</dbReference>
<dbReference type="AlphaFoldDB" id="A0A418AGP0"/>
<accession>A0A418AGP0</accession>
<protein>
    <recommendedName>
        <fullName evidence="4">GAT domain-containing protein</fullName>
    </recommendedName>
</protein>
<evidence type="ECO:0000313" key="3">
    <source>
        <dbReference type="Proteomes" id="UP000285060"/>
    </source>
</evidence>
<reference evidence="2 3" key="1">
    <citation type="submission" date="2018-08" db="EMBL/GenBank/DDBJ databases">
        <title>Aphanomyces genome sequencing and annotation.</title>
        <authorList>
            <person name="Minardi D."/>
            <person name="Oidtmann B."/>
            <person name="Van Der Giezen M."/>
            <person name="Studholme D.J."/>
        </authorList>
    </citation>
    <scope>NUCLEOTIDE SEQUENCE [LARGE SCALE GENOMIC DNA]</scope>
    <source>
        <strain evidence="2 3">NJM0002</strain>
    </source>
</reference>
<name>A0A418AGP0_9STRA</name>
<gene>
    <name evidence="2" type="ORF">DYB32_010217</name>
</gene>
<proteinExistence type="predicted"/>
<sequence length="259" mass="28231">MTELRRFLTAPKSQKLTLTLPMDYIQKKSFYAMCSPETKALMDGLEKLIDDATSDYTTAESWPTIMAVVDKLNSLTDNEVCISIHFLQNGDTNLDKLLTLNDAIQAAHNMFVAATSSQVASSPRRKHKPDRDEAEDNAVMSPKKAPRGADVMSKANVPDDDPFAAFAQERVRKQQSVVLNTAESTHPVPVAAASDAQVAAPAVVVQDLISWDDRDEVVARAACGVMAGHAPPPRNPFDAFVLAVPPPRRTTSTNPFDLI</sequence>
<evidence type="ECO:0008006" key="4">
    <source>
        <dbReference type="Google" id="ProtNLM"/>
    </source>
</evidence>
<dbReference type="Proteomes" id="UP000285060">
    <property type="component" value="Unassembled WGS sequence"/>
</dbReference>
<comment type="caution">
    <text evidence="2">The sequence shown here is derived from an EMBL/GenBank/DDBJ whole genome shotgun (WGS) entry which is preliminary data.</text>
</comment>